<dbReference type="AlphaFoldDB" id="A4BN83"/>
<reference evidence="2 3" key="1">
    <citation type="submission" date="2006-02" db="EMBL/GenBank/DDBJ databases">
        <authorList>
            <person name="Waterbury J."/>
            <person name="Ferriera S."/>
            <person name="Johnson J."/>
            <person name="Kravitz S."/>
            <person name="Halpern A."/>
            <person name="Remington K."/>
            <person name="Beeson K."/>
            <person name="Tran B."/>
            <person name="Rogers Y.-H."/>
            <person name="Friedman R."/>
            <person name="Venter J.C."/>
        </authorList>
    </citation>
    <scope>NUCLEOTIDE SEQUENCE [LARGE SCALE GENOMIC DNA]</scope>
    <source>
        <strain evidence="2 3">Nb-231</strain>
    </source>
</reference>
<accession>A4BN83</accession>
<feature type="domain" description="Heavy metal binding" evidence="1">
    <location>
        <begin position="14"/>
        <end position="39"/>
    </location>
</feature>
<evidence type="ECO:0000313" key="3">
    <source>
        <dbReference type="Proteomes" id="UP000003374"/>
    </source>
</evidence>
<dbReference type="Pfam" id="PF19335">
    <property type="entry name" value="HMBD"/>
    <property type="match status" value="1"/>
</dbReference>
<dbReference type="InterPro" id="IPR045800">
    <property type="entry name" value="HMBD"/>
</dbReference>
<dbReference type="eggNOG" id="COG2217">
    <property type="taxonomic scope" value="Bacteria"/>
</dbReference>
<organism evidence="2 3">
    <name type="scientific">Nitrococcus mobilis Nb-231</name>
    <dbReference type="NCBI Taxonomy" id="314278"/>
    <lineage>
        <taxon>Bacteria</taxon>
        <taxon>Pseudomonadati</taxon>
        <taxon>Pseudomonadota</taxon>
        <taxon>Gammaproteobacteria</taxon>
        <taxon>Chromatiales</taxon>
        <taxon>Ectothiorhodospiraceae</taxon>
        <taxon>Nitrococcus</taxon>
    </lineage>
</organism>
<dbReference type="HOGENOM" id="CLU_2410248_0_0_6"/>
<comment type="caution">
    <text evidence="2">The sequence shown here is derived from an EMBL/GenBank/DDBJ whole genome shotgun (WGS) entry which is preliminary data.</text>
</comment>
<dbReference type="Proteomes" id="UP000003374">
    <property type="component" value="Unassembled WGS sequence"/>
</dbReference>
<proteinExistence type="predicted"/>
<evidence type="ECO:0000313" key="2">
    <source>
        <dbReference type="EMBL" id="EAR22682.1"/>
    </source>
</evidence>
<gene>
    <name evidence="2" type="ORF">NB231_09528</name>
</gene>
<dbReference type="EMBL" id="AAOF01000002">
    <property type="protein sequence ID" value="EAR22682.1"/>
    <property type="molecule type" value="Genomic_DNA"/>
</dbReference>
<sequence>MALEPETPQRRVEYTCPMHPEVVQDQPGDCPKCGMALEPRTASAAEGPSAEFVAFTRRLWVAVPPTAVLLLITMSDMLPGVHFQRWLGTAYG</sequence>
<keyword evidence="3" id="KW-1185">Reference proteome</keyword>
<dbReference type="STRING" id="314278.NB231_09528"/>
<dbReference type="GO" id="GO:0046872">
    <property type="term" value="F:metal ion binding"/>
    <property type="evidence" value="ECO:0007669"/>
    <property type="project" value="InterPro"/>
</dbReference>
<name>A4BN83_9GAMM</name>
<protein>
    <submittedName>
        <fullName evidence="2">Cation transporting P-type ATPase</fullName>
    </submittedName>
</protein>
<evidence type="ECO:0000259" key="1">
    <source>
        <dbReference type="Pfam" id="PF19335"/>
    </source>
</evidence>